<sequence length="677" mass="75551">MAHSTNGIEESEIVAILDAGAQYGKVIDRKVRELNLNTDILPLETQAKDLTKKGYKAIIISGGPNSVYAEDAPNYDSNIFKCGIPVLGICYGMQMMNKEFGGTVQRSGIREDGQFVVQVDTKCSLFKGLKKDQTVLLTHMDSINKVADTFKAVAYSGSIIAAISNEKLKLYGLQFHPEVDLTENGKAIMKNFLFDVAKCKGHYTMKSREQACIDYIRKTVGSHKVVMLVSGGVDSTVCAALLHKALNDDQVIALHIDNGFMRKHESKQVEESLKKLGLKLKVIDASHTFYTANTLVCDNGELHSRKYTKILCQCTDPEDKRRIIGDTFMNVAEEMTAELNIKAEDVFLGQGTLRPDLIESASELASNKADAIKTHHNDTYLVRELRKQGRVVEPLRDFHKDEVRVIGHDLGLPAELVQRHPFPGPGLAIRVLCAEQPYMERDFTETSALLKILTDFSNAVKIPHTLLNQIRMSTSPEEQIMLKEISETDQITITLLPIRTVGVQGDCRTYSYVAALSSDNRPDWPQLFRMAQIIPRVCHNINRIVYVFGGRVEHPILDITPTYLTCGVLCTLRQADYLAQKVLHSTGYINKISQMPVVLIPVHFDRDPLLHSPSCQHSVVIRTFITSDFMTGIAAEPGNHLPEEVVDQMVNDILMVPGISRVLYDLTSKPPGTTEWE</sequence>
<comment type="subunit">
    <text evidence="2">Homodimer.</text>
</comment>
<dbReference type="InterPro" id="IPR017926">
    <property type="entry name" value="GATASE"/>
</dbReference>
<dbReference type="Pfam" id="PF00958">
    <property type="entry name" value="GMP_synt_C"/>
    <property type="match status" value="1"/>
</dbReference>
<dbReference type="PRINTS" id="PR00097">
    <property type="entry name" value="ANTSNTHASEII"/>
</dbReference>
<dbReference type="CDD" id="cd01742">
    <property type="entry name" value="GATase1_GMP_Synthase"/>
    <property type="match status" value="1"/>
</dbReference>
<keyword evidence="9" id="KW-0315">Glutamine amidotransferase</keyword>
<evidence type="ECO:0000256" key="1">
    <source>
        <dbReference type="ARBA" id="ARBA00005153"/>
    </source>
</evidence>
<evidence type="ECO:0000256" key="11">
    <source>
        <dbReference type="PROSITE-ProRule" id="PRU00886"/>
    </source>
</evidence>
<dbReference type="InterPro" id="IPR001674">
    <property type="entry name" value="GMP_synth_C"/>
</dbReference>
<keyword evidence="14" id="KW-1185">Reference proteome</keyword>
<dbReference type="Gene3D" id="3.40.50.880">
    <property type="match status" value="1"/>
</dbReference>
<dbReference type="Pfam" id="PF02540">
    <property type="entry name" value="NAD_synthase"/>
    <property type="match status" value="1"/>
</dbReference>
<comment type="pathway">
    <text evidence="1">Purine metabolism; GMP biosynthesis; GMP from XMP (L-Gln route): step 1/1.</text>
</comment>
<evidence type="ECO:0000259" key="12">
    <source>
        <dbReference type="PROSITE" id="PS51553"/>
    </source>
</evidence>
<dbReference type="Gene3D" id="3.40.50.620">
    <property type="entry name" value="HUPs"/>
    <property type="match status" value="1"/>
</dbReference>
<dbReference type="FunFam" id="3.40.50.620:FF:000044">
    <property type="entry name" value="GMP synthase [glutamine-hydrolyzing]"/>
    <property type="match status" value="1"/>
</dbReference>
<dbReference type="SUPFAM" id="SSF54810">
    <property type="entry name" value="GMP synthetase C-terminal dimerisation domain"/>
    <property type="match status" value="2"/>
</dbReference>
<keyword evidence="5 11" id="KW-0547">Nucleotide-binding</keyword>
<evidence type="ECO:0000313" key="13">
    <source>
        <dbReference type="EMBL" id="KAK2157925.1"/>
    </source>
</evidence>
<dbReference type="PROSITE" id="PS51553">
    <property type="entry name" value="GMPS_ATP_PPASE"/>
    <property type="match status" value="1"/>
</dbReference>
<dbReference type="NCBIfam" id="NF000848">
    <property type="entry name" value="PRK00074.1"/>
    <property type="match status" value="1"/>
</dbReference>
<gene>
    <name evidence="13" type="ORF">LSH36_181g02015</name>
</gene>
<evidence type="ECO:0000256" key="10">
    <source>
        <dbReference type="ARBA" id="ARBA00031356"/>
    </source>
</evidence>
<dbReference type="EMBL" id="JAODUP010000181">
    <property type="protein sequence ID" value="KAK2157925.1"/>
    <property type="molecule type" value="Genomic_DNA"/>
</dbReference>
<keyword evidence="6 11" id="KW-0332">GMP biosynthesis</keyword>
<dbReference type="GO" id="GO:0003921">
    <property type="term" value="F:GMP synthase activity"/>
    <property type="evidence" value="ECO:0007669"/>
    <property type="project" value="InterPro"/>
</dbReference>
<dbReference type="PANTHER" id="PTHR11922:SF2">
    <property type="entry name" value="GMP SYNTHASE [GLUTAMINE-HYDROLYZING]"/>
    <property type="match status" value="1"/>
</dbReference>
<dbReference type="InterPro" id="IPR029062">
    <property type="entry name" value="Class_I_gatase-like"/>
</dbReference>
<dbReference type="PRINTS" id="PR00096">
    <property type="entry name" value="GATASE"/>
</dbReference>
<dbReference type="SUPFAM" id="SSF52402">
    <property type="entry name" value="Adenine nucleotide alpha hydrolases-like"/>
    <property type="match status" value="1"/>
</dbReference>
<evidence type="ECO:0000256" key="6">
    <source>
        <dbReference type="ARBA" id="ARBA00022749"/>
    </source>
</evidence>
<protein>
    <recommendedName>
        <fullName evidence="3">GMP synthase (glutamine-hydrolyzing)</fullName>
        <ecNumber evidence="3">6.3.5.2</ecNumber>
    </recommendedName>
    <alternativeName>
        <fullName evidence="10">Glutamine amidotransferase</fullName>
    </alternativeName>
</protein>
<dbReference type="PANTHER" id="PTHR11922">
    <property type="entry name" value="GMP SYNTHASE-RELATED"/>
    <property type="match status" value="1"/>
</dbReference>
<dbReference type="InterPro" id="IPR025777">
    <property type="entry name" value="GMPS_ATP_PPase_dom"/>
</dbReference>
<dbReference type="EC" id="6.3.5.2" evidence="3"/>
<dbReference type="Gene3D" id="3.30.300.10">
    <property type="match status" value="2"/>
</dbReference>
<dbReference type="PROSITE" id="PS51273">
    <property type="entry name" value="GATASE_TYPE_1"/>
    <property type="match status" value="1"/>
</dbReference>
<accession>A0AAD9JSP5</accession>
<dbReference type="SUPFAM" id="SSF52317">
    <property type="entry name" value="Class I glutamine amidotransferase-like"/>
    <property type="match status" value="1"/>
</dbReference>
<feature type="domain" description="GMPS ATP-PPase" evidence="12">
    <location>
        <begin position="203"/>
        <end position="419"/>
    </location>
</feature>
<dbReference type="InterPro" id="IPR022310">
    <property type="entry name" value="NAD/GMP_synthase"/>
</dbReference>
<feature type="binding site" evidence="11">
    <location>
        <begin position="230"/>
        <end position="236"/>
    </location>
    <ligand>
        <name>ATP</name>
        <dbReference type="ChEBI" id="CHEBI:30616"/>
    </ligand>
</feature>
<dbReference type="FunFam" id="3.40.50.880:FF:000013">
    <property type="entry name" value="GMP synthase [glutamine-hydrolyzing]"/>
    <property type="match status" value="1"/>
</dbReference>
<dbReference type="CDD" id="cd01997">
    <property type="entry name" value="GMP_synthase_C"/>
    <property type="match status" value="1"/>
</dbReference>
<dbReference type="FunFam" id="3.30.300.10:FF:000008">
    <property type="entry name" value="GMP synthase [glutamine-hydrolyzing]"/>
    <property type="match status" value="1"/>
</dbReference>
<reference evidence="13" key="1">
    <citation type="journal article" date="2023" name="Mol. Biol. Evol.">
        <title>Third-Generation Sequencing Reveals the Adaptive Role of the Epigenome in Three Deep-Sea Polychaetes.</title>
        <authorList>
            <person name="Perez M."/>
            <person name="Aroh O."/>
            <person name="Sun Y."/>
            <person name="Lan Y."/>
            <person name="Juniper S.K."/>
            <person name="Young C.R."/>
            <person name="Angers B."/>
            <person name="Qian P.Y."/>
        </authorList>
    </citation>
    <scope>NUCLEOTIDE SEQUENCE</scope>
    <source>
        <strain evidence="13">P08H-3</strain>
    </source>
</reference>
<evidence type="ECO:0000256" key="3">
    <source>
        <dbReference type="ARBA" id="ARBA00012746"/>
    </source>
</evidence>
<evidence type="ECO:0000256" key="7">
    <source>
        <dbReference type="ARBA" id="ARBA00022755"/>
    </source>
</evidence>
<dbReference type="GO" id="GO:0005524">
    <property type="term" value="F:ATP binding"/>
    <property type="evidence" value="ECO:0007669"/>
    <property type="project" value="UniProtKB-UniRule"/>
</dbReference>
<evidence type="ECO:0000313" key="14">
    <source>
        <dbReference type="Proteomes" id="UP001208570"/>
    </source>
</evidence>
<evidence type="ECO:0000256" key="9">
    <source>
        <dbReference type="ARBA" id="ARBA00022962"/>
    </source>
</evidence>
<evidence type="ECO:0000256" key="8">
    <source>
        <dbReference type="ARBA" id="ARBA00022840"/>
    </source>
</evidence>
<proteinExistence type="predicted"/>
<comment type="caution">
    <text evidence="13">The sequence shown here is derived from an EMBL/GenBank/DDBJ whole genome shotgun (WGS) entry which is preliminary data.</text>
</comment>
<name>A0AAD9JSP5_9ANNE</name>
<organism evidence="13 14">
    <name type="scientific">Paralvinella palmiformis</name>
    <dbReference type="NCBI Taxonomy" id="53620"/>
    <lineage>
        <taxon>Eukaryota</taxon>
        <taxon>Metazoa</taxon>
        <taxon>Spiralia</taxon>
        <taxon>Lophotrochozoa</taxon>
        <taxon>Annelida</taxon>
        <taxon>Polychaeta</taxon>
        <taxon>Sedentaria</taxon>
        <taxon>Canalipalpata</taxon>
        <taxon>Terebellida</taxon>
        <taxon>Terebelliformia</taxon>
        <taxon>Alvinellidae</taxon>
        <taxon>Paralvinella</taxon>
    </lineage>
</organism>
<dbReference type="InterPro" id="IPR014729">
    <property type="entry name" value="Rossmann-like_a/b/a_fold"/>
</dbReference>
<evidence type="ECO:0000256" key="2">
    <source>
        <dbReference type="ARBA" id="ARBA00011738"/>
    </source>
</evidence>
<evidence type="ECO:0000256" key="5">
    <source>
        <dbReference type="ARBA" id="ARBA00022741"/>
    </source>
</evidence>
<dbReference type="AlphaFoldDB" id="A0AAD9JSP5"/>
<keyword evidence="4" id="KW-0436">Ligase</keyword>
<keyword evidence="7 11" id="KW-0658">Purine biosynthesis</keyword>
<dbReference type="InterPro" id="IPR004739">
    <property type="entry name" value="GMP_synth_GATase"/>
</dbReference>
<keyword evidence="8 11" id="KW-0067">ATP-binding</keyword>
<dbReference type="NCBIfam" id="TIGR00888">
    <property type="entry name" value="guaA_Nterm"/>
    <property type="match status" value="1"/>
</dbReference>
<evidence type="ECO:0000256" key="4">
    <source>
        <dbReference type="ARBA" id="ARBA00022598"/>
    </source>
</evidence>
<dbReference type="GO" id="GO:0005829">
    <property type="term" value="C:cytosol"/>
    <property type="evidence" value="ECO:0007669"/>
    <property type="project" value="TreeGrafter"/>
</dbReference>
<dbReference type="Proteomes" id="UP001208570">
    <property type="component" value="Unassembled WGS sequence"/>
</dbReference>
<dbReference type="Pfam" id="PF00117">
    <property type="entry name" value="GATase"/>
    <property type="match status" value="1"/>
</dbReference>